<dbReference type="FunFam" id="1.10.10.10:FF:000322">
    <property type="entry name" value="Probable disease resistance protein At1g63360"/>
    <property type="match status" value="1"/>
</dbReference>
<dbReference type="Pfam" id="PF25019">
    <property type="entry name" value="LRR_R13L1-DRL21"/>
    <property type="match status" value="1"/>
</dbReference>
<dbReference type="InterPro" id="IPR027417">
    <property type="entry name" value="P-loop_NTPase"/>
</dbReference>
<evidence type="ECO:0000259" key="6">
    <source>
        <dbReference type="Pfam" id="PF00931"/>
    </source>
</evidence>
<evidence type="ECO:0000256" key="3">
    <source>
        <dbReference type="ARBA" id="ARBA00022741"/>
    </source>
</evidence>
<keyword evidence="11" id="KW-1185">Reference proteome</keyword>
<evidence type="ECO:0000313" key="10">
    <source>
        <dbReference type="EMBL" id="OAY32086.1"/>
    </source>
</evidence>
<dbReference type="InterPro" id="IPR002182">
    <property type="entry name" value="NB-ARC"/>
</dbReference>
<dbReference type="InterPro" id="IPR042197">
    <property type="entry name" value="Apaf_helical"/>
</dbReference>
<dbReference type="InterPro" id="IPR058922">
    <property type="entry name" value="WHD_DRP"/>
</dbReference>
<feature type="domain" description="R13L1/DRL21-like LRR repeat region" evidence="9">
    <location>
        <begin position="693"/>
        <end position="820"/>
    </location>
</feature>
<dbReference type="Gramene" id="Manes.14G165300.1.v8.1">
    <property type="protein sequence ID" value="Manes.14G165300.1.v8.1.CDS.1"/>
    <property type="gene ID" value="Manes.14G165300.v8.1"/>
</dbReference>
<feature type="domain" description="Disease resistance protein winged helix" evidence="8">
    <location>
        <begin position="435"/>
        <end position="503"/>
    </location>
</feature>
<name>A0A2C9UMF2_MANES</name>
<dbReference type="Pfam" id="PF00931">
    <property type="entry name" value="NB-ARC"/>
    <property type="match status" value="1"/>
</dbReference>
<sequence>METVTAVGGAILTAYLQGLFDKLASHDFLKYACQEKVLAEVEKWESMLKKIYAVLDDAEEKQLTNRLVKIWVSELRDLAYDVEDVLDEFATEALRRRLVVKPLAITSKVQKSITTCFVGVNPRTLKLNAKMLSKMEEITTRLENITAGKHDLDLRETTGRSSNCVRERQPSTSLVNEAKVYGREPDQKAILLLLKNKVSSAEICVIPIIGMGGIGKTTLAQLIFNDATLHFDFKSWVSVGENFDVIGMTKTILQSEDSDAKDLDSLQVKLKEKLSGKKFLIILDDVWSENYDDWTLFCGPLEAGAPGSRIIVTTRNQGVSLMMGNIPAYSLKELSDDDCLAVFAQHALGAKDFDAHSQLKELGKKIAKRCQGLPLAAKALGGLLRGKLNCNVWEEVLNSKIWDLPQEKNSVLPALRLSYHHLPSHLKRCFAYCSMFPKDYKFDKEELVLLWMAEGFLRQPNQMKPIEDLGHEYFNDLLSRSFFQQSSSSDAQYVMHDLIRNLARSINEEICFNLDDKLDGAKPNPKVRHSSFSRHVCDISKRFEVFNEMKSLRTFLALPILPSNYQQLSSKVLHEFVPKLRCLTVLSLAGYCFDELPSSIGALKHLRYLNLSHSEITMLPESSSKLLNLQTLKLRGCRKLIKLPTGISNLINLQYLDISETDSLVEMPPHIGNLTNLHCLPKFIVAKGHGVSIMELMNLCHLHGELRIAGLHNVANVRDSELVNLKEKQNIDALTLEWIGNSHGVRSLRDELQVLHSLMPHQNLHKLSIKYYAGTVFPLWVGDPKFINLMHLELCNCPNITSLPAVGQLPLLQKLSIAGMDRVKEVGIEFYGINSSSAKAFPSLETLTIKNMVEWEQWSSEELQQTFVKLRELRMKNCPKLVGKLPRSFPSLEKLDICDCPQLAELPEILPSLRKLNVEKCQEMVLRSARDLVSLTTLKIKRISGLISLHEVLIQALVAIEDMEIVGCHELMYLWLDGSNVNKLTSMRRLGIQNCKQLVSLVGGEEGLLPCNLEVLSIQKCGHLNKLPDGLHSLTSLRFLRICSCPKLVSFPATGLPNFLRHFMIMDCNSLVSLPEGIICHGDGANEMSHLKKLAIEGCSSCMSFPMGKFPDSLRTLTICFCTNQLLELQHDKFLHLTYLEIKDCHELEFFPEGGLPIPTLIYFTISRCENLKCLPRQMQNLVSLQYLEISDCGGMLSFPGGGFPPNLTTLRIRDCKNLRQPMSEWGLHKLNFLKRLSIKGTSPSTDVVSFPDDGLLLPTSLTLLWIDGLQNLKCISRGLQSLTSLESLWIWNCPKLHSLPKEGLSATLGFLEILSCPLLKQRCLNRKGDYWPVISHIPCVTIDSKRSGMPLNPWFMAHYLVQTWDHA</sequence>
<dbReference type="InterPro" id="IPR056789">
    <property type="entry name" value="LRR_R13L1-DRL21"/>
</dbReference>
<proteinExistence type="predicted"/>
<dbReference type="EMBL" id="CM004400">
    <property type="protein sequence ID" value="OAY32086.1"/>
    <property type="molecule type" value="Genomic_DNA"/>
</dbReference>
<evidence type="ECO:0000256" key="5">
    <source>
        <dbReference type="ARBA" id="ARBA00022840"/>
    </source>
</evidence>
<dbReference type="SUPFAM" id="SSF52058">
    <property type="entry name" value="L domain-like"/>
    <property type="match status" value="2"/>
</dbReference>
<evidence type="ECO:0000256" key="4">
    <source>
        <dbReference type="ARBA" id="ARBA00022821"/>
    </source>
</evidence>
<dbReference type="Pfam" id="PF18052">
    <property type="entry name" value="Rx_N"/>
    <property type="match status" value="1"/>
</dbReference>
<dbReference type="GO" id="GO:0005524">
    <property type="term" value="F:ATP binding"/>
    <property type="evidence" value="ECO:0007669"/>
    <property type="project" value="UniProtKB-KW"/>
</dbReference>
<dbReference type="Gene3D" id="3.80.10.10">
    <property type="entry name" value="Ribonuclease Inhibitor"/>
    <property type="match status" value="3"/>
</dbReference>
<keyword evidence="3" id="KW-0547">Nucleotide-binding</keyword>
<dbReference type="GO" id="GO:0043531">
    <property type="term" value="F:ADP binding"/>
    <property type="evidence" value="ECO:0007669"/>
    <property type="project" value="InterPro"/>
</dbReference>
<dbReference type="OrthoDB" id="831010at2759"/>
<comment type="caution">
    <text evidence="10">The sequence shown here is derived from an EMBL/GenBank/DDBJ whole genome shotgun (WGS) entry which is preliminary data.</text>
</comment>
<dbReference type="InterPro" id="IPR036388">
    <property type="entry name" value="WH-like_DNA-bd_sf"/>
</dbReference>
<keyword evidence="2" id="KW-0677">Repeat</keyword>
<dbReference type="CDD" id="cd14798">
    <property type="entry name" value="RX-CC_like"/>
    <property type="match status" value="1"/>
</dbReference>
<keyword evidence="1" id="KW-0433">Leucine-rich repeat</keyword>
<reference evidence="11" key="1">
    <citation type="journal article" date="2016" name="Nat. Biotechnol.">
        <title>Sequencing wild and cultivated cassava and related species reveals extensive interspecific hybridization and genetic diversity.</title>
        <authorList>
            <person name="Bredeson J.V."/>
            <person name="Lyons J.B."/>
            <person name="Prochnik S.E."/>
            <person name="Wu G.A."/>
            <person name="Ha C.M."/>
            <person name="Edsinger-Gonzales E."/>
            <person name="Grimwood J."/>
            <person name="Schmutz J."/>
            <person name="Rabbi I.Y."/>
            <person name="Egesi C."/>
            <person name="Nauluvula P."/>
            <person name="Lebot V."/>
            <person name="Ndunguru J."/>
            <person name="Mkamilo G."/>
            <person name="Bart R.S."/>
            <person name="Setter T.L."/>
            <person name="Gleadow R.M."/>
            <person name="Kulakow P."/>
            <person name="Ferguson M.E."/>
            <person name="Rounsley S."/>
            <person name="Rokhsar D.S."/>
        </authorList>
    </citation>
    <scope>NUCLEOTIDE SEQUENCE [LARGE SCALE GENOMIC DNA]</scope>
    <source>
        <strain evidence="11">cv. AM560-2</strain>
    </source>
</reference>
<protein>
    <recommendedName>
        <fullName evidence="12">Disease resistance RPP13-like protein 1</fullName>
    </recommendedName>
</protein>
<evidence type="ECO:0000259" key="8">
    <source>
        <dbReference type="Pfam" id="PF23559"/>
    </source>
</evidence>
<dbReference type="PRINTS" id="PR00364">
    <property type="entry name" value="DISEASERSIST"/>
</dbReference>
<dbReference type="Gene3D" id="1.20.5.4130">
    <property type="match status" value="1"/>
</dbReference>
<dbReference type="InterPro" id="IPR032675">
    <property type="entry name" value="LRR_dom_sf"/>
</dbReference>
<dbReference type="InterPro" id="IPR041118">
    <property type="entry name" value="Rx_N"/>
</dbReference>
<keyword evidence="4" id="KW-0611">Plant defense</keyword>
<dbReference type="Gene3D" id="3.40.50.300">
    <property type="entry name" value="P-loop containing nucleotide triphosphate hydrolases"/>
    <property type="match status" value="1"/>
</dbReference>
<dbReference type="SUPFAM" id="SSF52540">
    <property type="entry name" value="P-loop containing nucleoside triphosphate hydrolases"/>
    <property type="match status" value="1"/>
</dbReference>
<evidence type="ECO:0008006" key="12">
    <source>
        <dbReference type="Google" id="ProtNLM"/>
    </source>
</evidence>
<evidence type="ECO:0000259" key="9">
    <source>
        <dbReference type="Pfam" id="PF25019"/>
    </source>
</evidence>
<dbReference type="GO" id="GO:0006952">
    <property type="term" value="P:defense response"/>
    <property type="evidence" value="ECO:0007669"/>
    <property type="project" value="UniProtKB-KW"/>
</dbReference>
<dbReference type="Pfam" id="PF23559">
    <property type="entry name" value="WHD_DRP"/>
    <property type="match status" value="1"/>
</dbReference>
<evidence type="ECO:0000313" key="11">
    <source>
        <dbReference type="Proteomes" id="UP000091857"/>
    </source>
</evidence>
<evidence type="ECO:0000259" key="7">
    <source>
        <dbReference type="Pfam" id="PF18052"/>
    </source>
</evidence>
<dbReference type="PANTHER" id="PTHR36766">
    <property type="entry name" value="PLANT BROAD-SPECTRUM MILDEW RESISTANCE PROTEIN RPW8"/>
    <property type="match status" value="1"/>
</dbReference>
<dbReference type="Gene3D" id="1.10.8.430">
    <property type="entry name" value="Helical domain of apoptotic protease-activating factors"/>
    <property type="match status" value="1"/>
</dbReference>
<organism evidence="10 11">
    <name type="scientific">Manihot esculenta</name>
    <name type="common">Cassava</name>
    <name type="synonym">Jatropha manihot</name>
    <dbReference type="NCBI Taxonomy" id="3983"/>
    <lineage>
        <taxon>Eukaryota</taxon>
        <taxon>Viridiplantae</taxon>
        <taxon>Streptophyta</taxon>
        <taxon>Embryophyta</taxon>
        <taxon>Tracheophyta</taxon>
        <taxon>Spermatophyta</taxon>
        <taxon>Magnoliopsida</taxon>
        <taxon>eudicotyledons</taxon>
        <taxon>Gunneridae</taxon>
        <taxon>Pentapetalae</taxon>
        <taxon>rosids</taxon>
        <taxon>fabids</taxon>
        <taxon>Malpighiales</taxon>
        <taxon>Euphorbiaceae</taxon>
        <taxon>Crotonoideae</taxon>
        <taxon>Manihoteae</taxon>
        <taxon>Manihot</taxon>
    </lineage>
</organism>
<keyword evidence="5" id="KW-0067">ATP-binding</keyword>
<dbReference type="Proteomes" id="UP000091857">
    <property type="component" value="Chromosome 14"/>
</dbReference>
<accession>A0A2C9UMF2</accession>
<dbReference type="InterPro" id="IPR038005">
    <property type="entry name" value="RX-like_CC"/>
</dbReference>
<dbReference type="Gene3D" id="1.10.10.10">
    <property type="entry name" value="Winged helix-like DNA-binding domain superfamily/Winged helix DNA-binding domain"/>
    <property type="match status" value="1"/>
</dbReference>
<dbReference type="PANTHER" id="PTHR36766:SF51">
    <property type="entry name" value="DISEASE RESISTANCE RPP13-LIKE PROTEIN 1"/>
    <property type="match status" value="1"/>
</dbReference>
<gene>
    <name evidence="10" type="ORF">MANES_14G165300v8</name>
</gene>
<dbReference type="GO" id="GO:0051707">
    <property type="term" value="P:response to other organism"/>
    <property type="evidence" value="ECO:0007669"/>
    <property type="project" value="UniProtKB-ARBA"/>
</dbReference>
<evidence type="ECO:0000256" key="1">
    <source>
        <dbReference type="ARBA" id="ARBA00022614"/>
    </source>
</evidence>
<evidence type="ECO:0000256" key="2">
    <source>
        <dbReference type="ARBA" id="ARBA00022737"/>
    </source>
</evidence>
<feature type="domain" description="NB-ARC" evidence="6">
    <location>
        <begin position="194"/>
        <end position="348"/>
    </location>
</feature>
<feature type="domain" description="Disease resistance N-terminal" evidence="7">
    <location>
        <begin position="14"/>
        <end position="104"/>
    </location>
</feature>